<accession>A0AAE1CW45</accession>
<keyword evidence="3" id="KW-1185">Reference proteome</keyword>
<protein>
    <submittedName>
        <fullName evidence="2">Uncharacterized protein</fullName>
    </submittedName>
</protein>
<proteinExistence type="predicted"/>
<comment type="caution">
    <text evidence="2">The sequence shown here is derived from an EMBL/GenBank/DDBJ whole genome shotgun (WGS) entry which is preliminary data.</text>
</comment>
<evidence type="ECO:0000256" key="1">
    <source>
        <dbReference type="SAM" id="MobiDB-lite"/>
    </source>
</evidence>
<feature type="region of interest" description="Disordered" evidence="1">
    <location>
        <begin position="16"/>
        <end position="54"/>
    </location>
</feature>
<dbReference type="Proteomes" id="UP001283361">
    <property type="component" value="Unassembled WGS sequence"/>
</dbReference>
<evidence type="ECO:0000313" key="3">
    <source>
        <dbReference type="Proteomes" id="UP001283361"/>
    </source>
</evidence>
<dbReference type="AlphaFoldDB" id="A0AAE1CW45"/>
<reference evidence="2" key="1">
    <citation type="journal article" date="2023" name="G3 (Bethesda)">
        <title>A reference genome for the long-term kleptoplast-retaining sea slug Elysia crispata morphotype clarki.</title>
        <authorList>
            <person name="Eastman K.E."/>
            <person name="Pendleton A.L."/>
            <person name="Shaikh M.A."/>
            <person name="Suttiyut T."/>
            <person name="Ogas R."/>
            <person name="Tomko P."/>
            <person name="Gavelis G."/>
            <person name="Widhalm J.R."/>
            <person name="Wisecaver J.H."/>
        </authorList>
    </citation>
    <scope>NUCLEOTIDE SEQUENCE</scope>
    <source>
        <strain evidence="2">ECLA1</strain>
    </source>
</reference>
<gene>
    <name evidence="2" type="ORF">RRG08_065017</name>
</gene>
<dbReference type="EMBL" id="JAWDGP010006464">
    <property type="protein sequence ID" value="KAK3740655.1"/>
    <property type="molecule type" value="Genomic_DNA"/>
</dbReference>
<organism evidence="2 3">
    <name type="scientific">Elysia crispata</name>
    <name type="common">lettuce slug</name>
    <dbReference type="NCBI Taxonomy" id="231223"/>
    <lineage>
        <taxon>Eukaryota</taxon>
        <taxon>Metazoa</taxon>
        <taxon>Spiralia</taxon>
        <taxon>Lophotrochozoa</taxon>
        <taxon>Mollusca</taxon>
        <taxon>Gastropoda</taxon>
        <taxon>Heterobranchia</taxon>
        <taxon>Euthyneura</taxon>
        <taxon>Panpulmonata</taxon>
        <taxon>Sacoglossa</taxon>
        <taxon>Placobranchoidea</taxon>
        <taxon>Plakobranchidae</taxon>
        <taxon>Elysia</taxon>
    </lineage>
</organism>
<name>A0AAE1CW45_9GAST</name>
<sequence length="113" mass="12175">MLNPGILEQDARKPHCALHNHGDSPGILDQDARKPHCALHNHGDSPGILEQDAGKPHCALHNQGDSPGALEAYLCPHTGIFSIRPVFVHTAQARRAHNFSPSVSASSHVLIDF</sequence>
<evidence type="ECO:0000313" key="2">
    <source>
        <dbReference type="EMBL" id="KAK3740655.1"/>
    </source>
</evidence>